<feature type="transmembrane region" description="Helical" evidence="2">
    <location>
        <begin position="37"/>
        <end position="59"/>
    </location>
</feature>
<feature type="region of interest" description="Disordered" evidence="1">
    <location>
        <begin position="111"/>
        <end position="136"/>
    </location>
</feature>
<feature type="compositionally biased region" description="Basic residues" evidence="1">
    <location>
        <begin position="111"/>
        <end position="120"/>
    </location>
</feature>
<dbReference type="EMBL" id="JAHRIP010067799">
    <property type="protein sequence ID" value="MEQ2307838.1"/>
    <property type="molecule type" value="Genomic_DNA"/>
</dbReference>
<accession>A0ABV0ZNK3</accession>
<keyword evidence="2" id="KW-0812">Transmembrane</keyword>
<protein>
    <submittedName>
        <fullName evidence="3">Uncharacterized protein</fullName>
    </submittedName>
</protein>
<sequence length="136" mass="15125">MCQCRRRDDWYSSTQWSESITLSVSAVSMPVSSSLPVLLIIGPISGIIFIILLVLLWLYRRSKGLFCFRQTVSESSSQGSTNHGVNQAESHGYISPLQDFTATYAEINHQTKVKKKKKGKPSPAVPDGSVYSEIRT</sequence>
<evidence type="ECO:0000313" key="3">
    <source>
        <dbReference type="EMBL" id="MEQ2307838.1"/>
    </source>
</evidence>
<evidence type="ECO:0000313" key="4">
    <source>
        <dbReference type="Proteomes" id="UP001469553"/>
    </source>
</evidence>
<name>A0ABV0ZNK3_9TELE</name>
<evidence type="ECO:0000256" key="1">
    <source>
        <dbReference type="SAM" id="MobiDB-lite"/>
    </source>
</evidence>
<keyword evidence="4" id="KW-1185">Reference proteome</keyword>
<evidence type="ECO:0000256" key="2">
    <source>
        <dbReference type="SAM" id="Phobius"/>
    </source>
</evidence>
<reference evidence="3 4" key="1">
    <citation type="submission" date="2021-06" db="EMBL/GenBank/DDBJ databases">
        <authorList>
            <person name="Palmer J.M."/>
        </authorList>
    </citation>
    <scope>NUCLEOTIDE SEQUENCE [LARGE SCALE GENOMIC DNA]</scope>
    <source>
        <strain evidence="3 4">AS_MEX2019</strain>
        <tissue evidence="3">Muscle</tissue>
    </source>
</reference>
<dbReference type="Proteomes" id="UP001469553">
    <property type="component" value="Unassembled WGS sequence"/>
</dbReference>
<comment type="caution">
    <text evidence="3">The sequence shown here is derived from an EMBL/GenBank/DDBJ whole genome shotgun (WGS) entry which is preliminary data.</text>
</comment>
<keyword evidence="2" id="KW-0472">Membrane</keyword>
<organism evidence="3 4">
    <name type="scientific">Ameca splendens</name>
    <dbReference type="NCBI Taxonomy" id="208324"/>
    <lineage>
        <taxon>Eukaryota</taxon>
        <taxon>Metazoa</taxon>
        <taxon>Chordata</taxon>
        <taxon>Craniata</taxon>
        <taxon>Vertebrata</taxon>
        <taxon>Euteleostomi</taxon>
        <taxon>Actinopterygii</taxon>
        <taxon>Neopterygii</taxon>
        <taxon>Teleostei</taxon>
        <taxon>Neoteleostei</taxon>
        <taxon>Acanthomorphata</taxon>
        <taxon>Ovalentaria</taxon>
        <taxon>Atherinomorphae</taxon>
        <taxon>Cyprinodontiformes</taxon>
        <taxon>Goodeidae</taxon>
        <taxon>Ameca</taxon>
    </lineage>
</organism>
<keyword evidence="2" id="KW-1133">Transmembrane helix</keyword>
<proteinExistence type="predicted"/>
<gene>
    <name evidence="3" type="ORF">AMECASPLE_022231</name>
</gene>